<dbReference type="InterPro" id="IPR001478">
    <property type="entry name" value="PDZ"/>
</dbReference>
<dbReference type="Gene3D" id="2.30.42.10">
    <property type="match status" value="1"/>
</dbReference>
<comment type="caution">
    <text evidence="2">The sequence shown here is derived from an EMBL/GenBank/DDBJ whole genome shotgun (WGS) entry which is preliminary data.</text>
</comment>
<dbReference type="OrthoDB" id="432467at2759"/>
<dbReference type="InterPro" id="IPR036034">
    <property type="entry name" value="PDZ_sf"/>
</dbReference>
<feature type="domain" description="PDZ" evidence="1">
    <location>
        <begin position="337"/>
        <end position="421"/>
    </location>
</feature>
<evidence type="ECO:0000259" key="1">
    <source>
        <dbReference type="PROSITE" id="PS50106"/>
    </source>
</evidence>
<dbReference type="SUPFAM" id="SSF50156">
    <property type="entry name" value="PDZ domain-like"/>
    <property type="match status" value="1"/>
</dbReference>
<name>A0A812SHN5_9DINO</name>
<reference evidence="2" key="1">
    <citation type="submission" date="2021-02" db="EMBL/GenBank/DDBJ databases">
        <authorList>
            <person name="Dougan E. K."/>
            <person name="Rhodes N."/>
            <person name="Thang M."/>
            <person name="Chan C."/>
        </authorList>
    </citation>
    <scope>NUCLEOTIDE SEQUENCE</scope>
</reference>
<accession>A0A812SHN5</accession>
<protein>
    <recommendedName>
        <fullName evidence="1">PDZ domain-containing protein</fullName>
    </recommendedName>
</protein>
<dbReference type="Proteomes" id="UP000604046">
    <property type="component" value="Unassembled WGS sequence"/>
</dbReference>
<evidence type="ECO:0000313" key="3">
    <source>
        <dbReference type="Proteomes" id="UP000604046"/>
    </source>
</evidence>
<sequence>MTAHIGFAPLLHMMRSCSKAGHHACIPSCRRGSIASRILQGFVLKSQRAGLGGPGRHGAQVQPVQEGSLEVPLEVEEEAHAPPAKEAPKDAPALEVNDQRLNIQWTCGWAFCERFEEVLVQRSLLDLTGAADSDQHSFAGSLEVPLEVEEEAHAPPAKEAPKDAPAFEVKRLRPHLFKLCALEECDLNLTILRYCELFCFTAALPRFVSLARDEMEDEQAIGDVINKKAESEFVEPQVATAPPPPQEEASKAEAASNIFRVTLESRGDTGLVLDDLGQRGLVIAALNKGPAQDLGTLQEYDCILSVNGVDNDTNRMWDILETPGALTLAVLRPIAKTLRVKKSNEEPLGIHMNFKTLSAGIVLEDIKVEGQFAKFLASLPEASRVIPGDRMVAVNGIHMKGAEMVEALKKETDLEIIALRY</sequence>
<dbReference type="EMBL" id="CAJNDS010002453">
    <property type="protein sequence ID" value="CAE7481866.1"/>
    <property type="molecule type" value="Genomic_DNA"/>
</dbReference>
<evidence type="ECO:0000313" key="2">
    <source>
        <dbReference type="EMBL" id="CAE7481866.1"/>
    </source>
</evidence>
<dbReference type="PROSITE" id="PS50106">
    <property type="entry name" value="PDZ"/>
    <property type="match status" value="2"/>
</dbReference>
<dbReference type="SMART" id="SM00228">
    <property type="entry name" value="PDZ"/>
    <property type="match status" value="2"/>
</dbReference>
<dbReference type="AlphaFoldDB" id="A0A812SHN5"/>
<gene>
    <name evidence="2" type="ORF">SNAT2548_LOCUS27053</name>
</gene>
<keyword evidence="3" id="KW-1185">Reference proteome</keyword>
<organism evidence="2 3">
    <name type="scientific">Symbiodinium natans</name>
    <dbReference type="NCBI Taxonomy" id="878477"/>
    <lineage>
        <taxon>Eukaryota</taxon>
        <taxon>Sar</taxon>
        <taxon>Alveolata</taxon>
        <taxon>Dinophyceae</taxon>
        <taxon>Suessiales</taxon>
        <taxon>Symbiodiniaceae</taxon>
        <taxon>Symbiodinium</taxon>
    </lineage>
</organism>
<feature type="domain" description="PDZ" evidence="1">
    <location>
        <begin position="258"/>
        <end position="334"/>
    </location>
</feature>
<proteinExistence type="predicted"/>